<proteinExistence type="predicted"/>
<dbReference type="AlphaFoldDB" id="A0A1F8F311"/>
<gene>
    <name evidence="1" type="ORF">A3B86_00115</name>
</gene>
<dbReference type="Proteomes" id="UP000176834">
    <property type="component" value="Unassembled WGS sequence"/>
</dbReference>
<evidence type="ECO:0000313" key="2">
    <source>
        <dbReference type="Proteomes" id="UP000176834"/>
    </source>
</evidence>
<evidence type="ECO:0000313" key="1">
    <source>
        <dbReference type="EMBL" id="OGN07000.1"/>
    </source>
</evidence>
<organism evidence="1 2">
    <name type="scientific">Candidatus Yanofskybacteria bacterium RIFCSPHIGHO2_02_FULL_38_22b</name>
    <dbReference type="NCBI Taxonomy" id="1802673"/>
    <lineage>
        <taxon>Bacteria</taxon>
        <taxon>Candidatus Yanofskyibacteriota</taxon>
    </lineage>
</organism>
<comment type="caution">
    <text evidence="1">The sequence shown here is derived from an EMBL/GenBank/DDBJ whole genome shotgun (WGS) entry which is preliminary data.</text>
</comment>
<reference evidence="1 2" key="1">
    <citation type="journal article" date="2016" name="Nat. Commun.">
        <title>Thousands of microbial genomes shed light on interconnected biogeochemical processes in an aquifer system.</title>
        <authorList>
            <person name="Anantharaman K."/>
            <person name="Brown C.T."/>
            <person name="Hug L.A."/>
            <person name="Sharon I."/>
            <person name="Castelle C.J."/>
            <person name="Probst A.J."/>
            <person name="Thomas B.C."/>
            <person name="Singh A."/>
            <person name="Wilkins M.J."/>
            <person name="Karaoz U."/>
            <person name="Brodie E.L."/>
            <person name="Williams K.H."/>
            <person name="Hubbard S.S."/>
            <person name="Banfield J.F."/>
        </authorList>
    </citation>
    <scope>NUCLEOTIDE SEQUENCE [LARGE SCALE GENOMIC DNA]</scope>
</reference>
<protein>
    <submittedName>
        <fullName evidence="1">Uncharacterized protein</fullName>
    </submittedName>
</protein>
<dbReference type="EMBL" id="MGJN01000011">
    <property type="protein sequence ID" value="OGN07000.1"/>
    <property type="molecule type" value="Genomic_DNA"/>
</dbReference>
<name>A0A1F8F311_9BACT</name>
<sequence>MVSYGTVKVRSQAREKKLKNISVLTATLFISLIFVSGCADKTKRIEGEVIKVSGTLPSLVESSGALFGNESVRLANPSLVYMVRVGNDIYTLDIKEGNRISRITLVPRICVGTRISFMVREVKGGDNKEFNPNHLAGSNSADDIGVPFPCLQ</sequence>
<accession>A0A1F8F311</accession>